<evidence type="ECO:0000256" key="2">
    <source>
        <dbReference type="ARBA" id="ARBA00012528"/>
    </source>
</evidence>
<feature type="transmembrane region" description="Helical" evidence="5">
    <location>
        <begin position="12"/>
        <end position="31"/>
    </location>
</feature>
<keyword evidence="5" id="KW-0812">Transmembrane</keyword>
<keyword evidence="9" id="KW-1185">Reference proteome</keyword>
<dbReference type="PANTHER" id="PTHR45138">
    <property type="entry name" value="REGULATORY COMPONENTS OF SENSORY TRANSDUCTION SYSTEM"/>
    <property type="match status" value="1"/>
</dbReference>
<keyword evidence="5" id="KW-0472">Membrane</keyword>
<evidence type="ECO:0000313" key="8">
    <source>
        <dbReference type="EMBL" id="GAP67206.1"/>
    </source>
</evidence>
<feature type="domain" description="GGDEF" evidence="6">
    <location>
        <begin position="256"/>
        <end position="389"/>
    </location>
</feature>
<dbReference type="InterPro" id="IPR029787">
    <property type="entry name" value="Nucleotide_cyclase"/>
</dbReference>
<feature type="transmembrane region" description="Helical" evidence="5">
    <location>
        <begin position="122"/>
        <end position="140"/>
    </location>
</feature>
<dbReference type="InterPro" id="IPR050469">
    <property type="entry name" value="Diguanylate_Cyclase"/>
</dbReference>
<feature type="transmembrane region" description="Helical" evidence="5">
    <location>
        <begin position="193"/>
        <end position="215"/>
    </location>
</feature>
<comment type="cofactor">
    <cofactor evidence="1">
        <name>Mg(2+)</name>
        <dbReference type="ChEBI" id="CHEBI:18420"/>
    </cofactor>
</comment>
<comment type="catalytic activity">
    <reaction evidence="3">
        <text>2 GTP = 3',3'-c-di-GMP + 2 diphosphate</text>
        <dbReference type="Rhea" id="RHEA:24898"/>
        <dbReference type="ChEBI" id="CHEBI:33019"/>
        <dbReference type="ChEBI" id="CHEBI:37565"/>
        <dbReference type="ChEBI" id="CHEBI:58805"/>
        <dbReference type="EC" id="2.7.7.65"/>
    </reaction>
</comment>
<evidence type="ECO:0000256" key="5">
    <source>
        <dbReference type="SAM" id="Phobius"/>
    </source>
</evidence>
<dbReference type="EMBL" id="DF970247">
    <property type="protein sequence ID" value="GAP67206.1"/>
    <property type="molecule type" value="Genomic_DNA"/>
</dbReference>
<evidence type="ECO:0000256" key="1">
    <source>
        <dbReference type="ARBA" id="ARBA00001946"/>
    </source>
</evidence>
<gene>
    <name evidence="7" type="ORF">MBSD_2116</name>
    <name evidence="8" type="ORF">MBSD_n2522</name>
</gene>
<dbReference type="GO" id="GO:0052621">
    <property type="term" value="F:diguanylate cyclase activity"/>
    <property type="evidence" value="ECO:0007669"/>
    <property type="project" value="UniProtKB-EC"/>
</dbReference>
<dbReference type="CDD" id="cd01949">
    <property type="entry name" value="GGDEF"/>
    <property type="match status" value="1"/>
</dbReference>
<organism evidence="8">
    <name type="scientific">Mizugakiibacter sediminis</name>
    <dbReference type="NCBI Taxonomy" id="1475481"/>
    <lineage>
        <taxon>Bacteria</taxon>
        <taxon>Pseudomonadati</taxon>
        <taxon>Pseudomonadota</taxon>
        <taxon>Gammaproteobacteria</taxon>
        <taxon>Lysobacterales</taxon>
        <taxon>Rhodanobacteraceae</taxon>
        <taxon>Mizugakiibacter</taxon>
    </lineage>
</organism>
<dbReference type="AlphaFoldDB" id="A0A0K8QRD2"/>
<dbReference type="STRING" id="1475481.GCA_000953855_02569"/>
<dbReference type="EC" id="2.7.7.65" evidence="2"/>
<feature type="compositionally biased region" description="Low complexity" evidence="4">
    <location>
        <begin position="397"/>
        <end position="418"/>
    </location>
</feature>
<sequence>MHIDLPTVIALGWIQTLAMGVLLWMVMGAFAGTARRSLRVWIVSLLLQAAAWIVTPFAAGHPEYPPFGAVVNAMLVSAFGLGAYALRMLTGAPARQWRMLALGAAVVAGIVWFQIVQPDYAARVYVFCTGIAAFALTVLWPLRGAWLRHGHLAYRVTMLVMLAVVGIEVWRLVELALAERPPVSMFQARAADLAHLVLMSLQPALASAAFLLLYYETAHAELRRLARVDPLTGVNNRRALAEHAARLIAAAQRDGRPFSALMVDADHFKRVNDRYGHGVGDAALCALVARMQRTLRASDLIGRTGGEEFVILLPTTGVAEAREVAERVRETVAMAPLRADGSEVALTLSIGVAVYRTGDADLDALLQRADTALYAAKHAGRNRVVAIGDAPAADTHAGNPAARAGAAADGAPLNAAAGSDRPVSG</sequence>
<evidence type="ECO:0000256" key="4">
    <source>
        <dbReference type="SAM" id="MobiDB-lite"/>
    </source>
</evidence>
<feature type="transmembrane region" description="Helical" evidence="5">
    <location>
        <begin position="38"/>
        <end position="58"/>
    </location>
</feature>
<dbReference type="SMART" id="SM00267">
    <property type="entry name" value="GGDEF"/>
    <property type="match status" value="1"/>
</dbReference>
<dbReference type="InterPro" id="IPR000160">
    <property type="entry name" value="GGDEF_dom"/>
</dbReference>
<name>A0A0K8QRD2_9GAMM</name>
<feature type="transmembrane region" description="Helical" evidence="5">
    <location>
        <begin position="152"/>
        <end position="173"/>
    </location>
</feature>
<dbReference type="SUPFAM" id="SSF55073">
    <property type="entry name" value="Nucleotide cyclase"/>
    <property type="match status" value="1"/>
</dbReference>
<dbReference type="PANTHER" id="PTHR45138:SF9">
    <property type="entry name" value="DIGUANYLATE CYCLASE DGCM-RELATED"/>
    <property type="match status" value="1"/>
</dbReference>
<dbReference type="InterPro" id="IPR043128">
    <property type="entry name" value="Rev_trsase/Diguanyl_cyclase"/>
</dbReference>
<feature type="transmembrane region" description="Helical" evidence="5">
    <location>
        <begin position="97"/>
        <end position="116"/>
    </location>
</feature>
<reference evidence="7" key="1">
    <citation type="submission" date="2015-03" db="EMBL/GenBank/DDBJ databases">
        <title>Draft genome sequence of Mizugakiibacter sediminis skMP5.</title>
        <authorList>
            <person name="Watanabe T."/>
            <person name="Kojima H."/>
            <person name="Fukui M."/>
        </authorList>
    </citation>
    <scope>NUCLEOTIDE SEQUENCE</scope>
    <source>
        <strain evidence="7">SkMP5</strain>
    </source>
</reference>
<dbReference type="RefSeq" id="WP_062537758.1">
    <property type="nucleotide sequence ID" value="NZ_DF970247.1"/>
</dbReference>
<dbReference type="HOGENOM" id="CLU_000445_11_1_6"/>
<dbReference type="EMBL" id="DF952381">
    <property type="protein sequence ID" value="GAN45567.1"/>
    <property type="molecule type" value="Genomic_DNA"/>
</dbReference>
<evidence type="ECO:0000313" key="7">
    <source>
        <dbReference type="EMBL" id="GAN45567.1"/>
    </source>
</evidence>
<evidence type="ECO:0000313" key="9">
    <source>
        <dbReference type="Proteomes" id="UP000253740"/>
    </source>
</evidence>
<feature type="region of interest" description="Disordered" evidence="4">
    <location>
        <begin position="395"/>
        <end position="425"/>
    </location>
</feature>
<evidence type="ECO:0000259" key="6">
    <source>
        <dbReference type="PROSITE" id="PS50887"/>
    </source>
</evidence>
<keyword evidence="5" id="KW-1133">Transmembrane helix</keyword>
<dbReference type="NCBIfam" id="TIGR00254">
    <property type="entry name" value="GGDEF"/>
    <property type="match status" value="1"/>
</dbReference>
<dbReference type="Gene3D" id="3.30.70.270">
    <property type="match status" value="1"/>
</dbReference>
<protein>
    <recommendedName>
        <fullName evidence="2">diguanylate cyclase</fullName>
        <ecNumber evidence="2">2.7.7.65</ecNumber>
    </recommendedName>
</protein>
<dbReference type="FunFam" id="3.30.70.270:FF:000001">
    <property type="entry name" value="Diguanylate cyclase domain protein"/>
    <property type="match status" value="1"/>
</dbReference>
<proteinExistence type="predicted"/>
<accession>A0A0K8QRD2</accession>
<dbReference type="Proteomes" id="UP000253740">
    <property type="component" value="Unassembled WGS sequence"/>
</dbReference>
<dbReference type="PROSITE" id="PS50887">
    <property type="entry name" value="GGDEF"/>
    <property type="match status" value="1"/>
</dbReference>
<feature type="transmembrane region" description="Helical" evidence="5">
    <location>
        <begin position="64"/>
        <end position="85"/>
    </location>
</feature>
<reference evidence="8" key="2">
    <citation type="submission" date="2015-08" db="EMBL/GenBank/DDBJ databases">
        <title>Complete DNA Sequence of Pseudomonas syringae pv. actinidiae, the Causal Agent of Kiwifruit Canker Disease.</title>
        <authorList>
            <person name="Rikkerink E.H.A."/>
            <person name="Fineran P.C."/>
        </authorList>
    </citation>
    <scope>NUCLEOTIDE SEQUENCE</scope>
    <source>
        <strain evidence="8">SkMP5</strain>
    </source>
</reference>
<dbReference type="Pfam" id="PF00990">
    <property type="entry name" value="GGDEF"/>
    <property type="match status" value="1"/>
</dbReference>
<evidence type="ECO:0000256" key="3">
    <source>
        <dbReference type="ARBA" id="ARBA00034247"/>
    </source>
</evidence>